<dbReference type="GO" id="GO:0034315">
    <property type="term" value="P:regulation of Arp2/3 complex-mediated actin nucleation"/>
    <property type="evidence" value="ECO:0000318"/>
    <property type="project" value="GO_Central"/>
</dbReference>
<protein>
    <recommendedName>
        <fullName evidence="3">Leucine Rich Repeat family protein</fullName>
    </recommendedName>
</protein>
<dbReference type="GO" id="GO:0016477">
    <property type="term" value="P:cell migration"/>
    <property type="evidence" value="ECO:0000318"/>
    <property type="project" value="GO_Central"/>
</dbReference>
<dbReference type="SUPFAM" id="SSF52047">
    <property type="entry name" value="RNI-like"/>
    <property type="match status" value="1"/>
</dbReference>
<accession>A2F7P6</accession>
<evidence type="ECO:0000313" key="1">
    <source>
        <dbReference type="EMBL" id="EAX99073.1"/>
    </source>
</evidence>
<dbReference type="AlphaFoldDB" id="A2F7P6"/>
<organism evidence="1 2">
    <name type="scientific">Trichomonas vaginalis (strain ATCC PRA-98 / G3)</name>
    <dbReference type="NCBI Taxonomy" id="412133"/>
    <lineage>
        <taxon>Eukaryota</taxon>
        <taxon>Metamonada</taxon>
        <taxon>Parabasalia</taxon>
        <taxon>Trichomonadida</taxon>
        <taxon>Trichomonadidae</taxon>
        <taxon>Trichomonas</taxon>
    </lineage>
</organism>
<dbReference type="VEuPathDB" id="TrichDB:TVAGG3_0405690"/>
<reference evidence="1" key="2">
    <citation type="journal article" date="2007" name="Science">
        <title>Draft genome sequence of the sexually transmitted pathogen Trichomonas vaginalis.</title>
        <authorList>
            <person name="Carlton J.M."/>
            <person name="Hirt R.P."/>
            <person name="Silva J.C."/>
            <person name="Delcher A.L."/>
            <person name="Schatz M."/>
            <person name="Zhao Q."/>
            <person name="Wortman J.R."/>
            <person name="Bidwell S.L."/>
            <person name="Alsmark U.C.M."/>
            <person name="Besteiro S."/>
            <person name="Sicheritz-Ponten T."/>
            <person name="Noel C.J."/>
            <person name="Dacks J.B."/>
            <person name="Foster P.G."/>
            <person name="Simillion C."/>
            <person name="Van de Peer Y."/>
            <person name="Miranda-Saavedra D."/>
            <person name="Barton G.J."/>
            <person name="Westrop G.D."/>
            <person name="Mueller S."/>
            <person name="Dessi D."/>
            <person name="Fiori P.L."/>
            <person name="Ren Q."/>
            <person name="Paulsen I."/>
            <person name="Zhang H."/>
            <person name="Bastida-Corcuera F.D."/>
            <person name="Simoes-Barbosa A."/>
            <person name="Brown M.T."/>
            <person name="Hayes R.D."/>
            <person name="Mukherjee M."/>
            <person name="Okumura C.Y."/>
            <person name="Schneider R."/>
            <person name="Smith A.J."/>
            <person name="Vanacova S."/>
            <person name="Villalvazo M."/>
            <person name="Haas B.J."/>
            <person name="Pertea M."/>
            <person name="Feldblyum T.V."/>
            <person name="Utterback T.R."/>
            <person name="Shu C.L."/>
            <person name="Osoegawa K."/>
            <person name="de Jong P.J."/>
            <person name="Hrdy I."/>
            <person name="Horvathova L."/>
            <person name="Zubacova Z."/>
            <person name="Dolezal P."/>
            <person name="Malik S.B."/>
            <person name="Logsdon J.M. Jr."/>
            <person name="Henze K."/>
            <person name="Gupta A."/>
            <person name="Wang C.C."/>
            <person name="Dunne R.L."/>
            <person name="Upcroft J.A."/>
            <person name="Upcroft P."/>
            <person name="White O."/>
            <person name="Salzberg S.L."/>
            <person name="Tang P."/>
            <person name="Chiu C.-H."/>
            <person name="Lee Y.-S."/>
            <person name="Embley T.M."/>
            <person name="Coombs G.H."/>
            <person name="Mottram J.C."/>
            <person name="Tachezy J."/>
            <person name="Fraser-Liggett C.M."/>
            <person name="Johnson P.J."/>
        </authorList>
    </citation>
    <scope>NUCLEOTIDE SEQUENCE [LARGE SCALE GENOMIC DNA]</scope>
    <source>
        <strain evidence="1">G3</strain>
    </source>
</reference>
<evidence type="ECO:0008006" key="3">
    <source>
        <dbReference type="Google" id="ProtNLM"/>
    </source>
</evidence>
<sequence length="707" mass="80985">MSYTLPCIQVDQKKQLLMVNEVWSPLEEPIVCVPCDYKMVETKKSLRAGHVMITRGAVYFFKSKFMNPVVFDRKVHILDFRGMRVSTDNIIIEFDHFNGEISSKYAIQIYMAIMTVLKELTFGVSTYKPFEVHGDFALPQIVVSKRIPQAIRWRALFLAHFYDIRGNQLDTMTYFDKWENKKAKRLVLGPSFHPGNFGAAFGHAIGWETMIDTVCFQTLAPTQFARMILSILETASTIDRIAFSDYNNEDHLPQFPTNTIAATTINQWWILRSSFAMVRKFIEFSKFMQVPVKEFILATSKLTKENVTELSNLIDVTQSIQQLETFQLIRCQMKPFPFQPFMSMINKLQNLQNLIICGIDVNGAELLTALCKANATIRNLHITHMQFRNNLPDDLTLPEKLIGLSISTNIMSPGSFSTILSLILTKKRQYPLSLQMHNLQIKENAYKALESINPQSCLPNIFELDWSGNRMPVEESRYFFQLLATQTNLKLLRFEDMTPSDPVQFLRDTSTLTNLLHIPGLDLSGNWDTTLFTQYINSLSSMTWLRRLAIKNSNIGDNGATVLAGVLKQLTQLNDLCIDGMNLSGLDRTFQFWQGILDNIPNIVALDLPKKEISNAGLTPDDILETQMKIYDRIKREKLKPSISDQRLHFVINTIDRVANMEKNGEDASGLRDMFMTPEFFIHASKFMYSNKHAEEQAEAEGEEITE</sequence>
<name>A2F7P6_TRIV3</name>
<proteinExistence type="predicted"/>
<dbReference type="PANTHER" id="PTHR24112:SF64">
    <property type="entry name" value="CHROMOSOME UNDETERMINED SCAFFOLD_46, WHOLE GENOME SHOTGUN SEQUENCE"/>
    <property type="match status" value="1"/>
</dbReference>
<dbReference type="RefSeq" id="XP_001312003.1">
    <property type="nucleotide sequence ID" value="XM_001312002.1"/>
</dbReference>
<reference evidence="1" key="1">
    <citation type="submission" date="2006-10" db="EMBL/GenBank/DDBJ databases">
        <authorList>
            <person name="Amadeo P."/>
            <person name="Zhao Q."/>
            <person name="Wortman J."/>
            <person name="Fraser-Liggett C."/>
            <person name="Carlton J."/>
        </authorList>
    </citation>
    <scope>NUCLEOTIDE SEQUENCE</scope>
    <source>
        <strain evidence="1">G3</strain>
    </source>
</reference>
<dbReference type="Proteomes" id="UP000001542">
    <property type="component" value="Unassembled WGS sequence"/>
</dbReference>
<keyword evidence="2" id="KW-1185">Reference proteome</keyword>
<dbReference type="KEGG" id="tva:4756878"/>
<dbReference type="Gene3D" id="3.80.10.10">
    <property type="entry name" value="Ribonuclease Inhibitor"/>
    <property type="match status" value="1"/>
</dbReference>
<dbReference type="InterPro" id="IPR032675">
    <property type="entry name" value="LRR_dom_sf"/>
</dbReference>
<dbReference type="VEuPathDB" id="TrichDB:TVAG_290200"/>
<evidence type="ECO:0000313" key="2">
    <source>
        <dbReference type="Proteomes" id="UP000001542"/>
    </source>
</evidence>
<dbReference type="SMR" id="A2F7P6"/>
<dbReference type="EMBL" id="DS113651">
    <property type="protein sequence ID" value="EAX99073.1"/>
    <property type="molecule type" value="Genomic_DNA"/>
</dbReference>
<gene>
    <name evidence="1" type="ORF">TVAG_290200</name>
</gene>
<dbReference type="PANTHER" id="PTHR24112">
    <property type="entry name" value="LEUCINE-RICH REPEAT, ISOFORM F-RELATED"/>
    <property type="match status" value="1"/>
</dbReference>
<dbReference type="InterPro" id="IPR051279">
    <property type="entry name" value="PP1-Reg/Actin-Interact_Protein"/>
</dbReference>
<dbReference type="OrthoDB" id="10486859at2759"/>
<dbReference type="GO" id="GO:0005886">
    <property type="term" value="C:plasma membrane"/>
    <property type="evidence" value="ECO:0000318"/>
    <property type="project" value="GO_Central"/>
</dbReference>
<dbReference type="InParanoid" id="A2F7P6"/>
<dbReference type="GO" id="GO:0030027">
    <property type="term" value="C:lamellipodium"/>
    <property type="evidence" value="ECO:0000318"/>
    <property type="project" value="GO_Central"/>
</dbReference>